<gene>
    <name evidence="14" type="ORF">HPB51_014863</name>
</gene>
<comment type="subcellular location">
    <subcellularLocation>
        <location evidence="2">Mitochondrion outer membrane</location>
        <topology evidence="2">Single-pass type IV membrane protein</topology>
        <orientation evidence="2">Cytoplasmic side</orientation>
    </subcellularLocation>
</comment>
<evidence type="ECO:0000259" key="13">
    <source>
        <dbReference type="Pfam" id="PF01593"/>
    </source>
</evidence>
<dbReference type="VEuPathDB" id="VectorBase:LOC119171853"/>
<dbReference type="InterPro" id="IPR002937">
    <property type="entry name" value="Amino_oxidase"/>
</dbReference>
<dbReference type="GO" id="GO:0008131">
    <property type="term" value="F:primary methylamine oxidase activity"/>
    <property type="evidence" value="ECO:0007669"/>
    <property type="project" value="TreeGrafter"/>
</dbReference>
<keyword evidence="8" id="KW-1133">Transmembrane helix</keyword>
<dbReference type="Proteomes" id="UP000821866">
    <property type="component" value="Chromosome 6"/>
</dbReference>
<reference evidence="14" key="1">
    <citation type="journal article" date="2020" name="Cell">
        <title>Large-Scale Comparative Analyses of Tick Genomes Elucidate Their Genetic Diversity and Vector Capacities.</title>
        <authorList>
            <consortium name="Tick Genome and Microbiome Consortium (TIGMIC)"/>
            <person name="Jia N."/>
            <person name="Wang J."/>
            <person name="Shi W."/>
            <person name="Du L."/>
            <person name="Sun Y."/>
            <person name="Zhan W."/>
            <person name="Jiang J.F."/>
            <person name="Wang Q."/>
            <person name="Zhang B."/>
            <person name="Ji P."/>
            <person name="Bell-Sakyi L."/>
            <person name="Cui X.M."/>
            <person name="Yuan T.T."/>
            <person name="Jiang B.G."/>
            <person name="Yang W.F."/>
            <person name="Lam T.T."/>
            <person name="Chang Q.C."/>
            <person name="Ding S.J."/>
            <person name="Wang X.J."/>
            <person name="Zhu J.G."/>
            <person name="Ruan X.D."/>
            <person name="Zhao L."/>
            <person name="Wei J.T."/>
            <person name="Ye R.Z."/>
            <person name="Que T.C."/>
            <person name="Du C.H."/>
            <person name="Zhou Y.H."/>
            <person name="Cheng J.X."/>
            <person name="Dai P.F."/>
            <person name="Guo W.B."/>
            <person name="Han X.H."/>
            <person name="Huang E.J."/>
            <person name="Li L.F."/>
            <person name="Wei W."/>
            <person name="Gao Y.C."/>
            <person name="Liu J.Z."/>
            <person name="Shao H.Z."/>
            <person name="Wang X."/>
            <person name="Wang C.C."/>
            <person name="Yang T.C."/>
            <person name="Huo Q.B."/>
            <person name="Li W."/>
            <person name="Chen H.Y."/>
            <person name="Chen S.E."/>
            <person name="Zhou L.G."/>
            <person name="Ni X.B."/>
            <person name="Tian J.H."/>
            <person name="Sheng Y."/>
            <person name="Liu T."/>
            <person name="Pan Y.S."/>
            <person name="Xia L.Y."/>
            <person name="Li J."/>
            <person name="Zhao F."/>
            <person name="Cao W.C."/>
        </authorList>
    </citation>
    <scope>NUCLEOTIDE SEQUENCE</scope>
    <source>
        <strain evidence="14">Rmic-2018</strain>
    </source>
</reference>
<evidence type="ECO:0000256" key="1">
    <source>
        <dbReference type="ARBA" id="ARBA00001974"/>
    </source>
</evidence>
<dbReference type="EMBL" id="JABSTU010000008">
    <property type="protein sequence ID" value="KAH8023614.1"/>
    <property type="molecule type" value="Genomic_DNA"/>
</dbReference>
<evidence type="ECO:0000313" key="14">
    <source>
        <dbReference type="EMBL" id="KAH8023614.1"/>
    </source>
</evidence>
<dbReference type="SUPFAM" id="SSF51905">
    <property type="entry name" value="FAD/NAD(P)-binding domain"/>
    <property type="match status" value="1"/>
</dbReference>
<dbReference type="FunFam" id="1.10.405.10:FF:000005">
    <property type="entry name" value="Amine oxidase [flavin-containing]"/>
    <property type="match status" value="1"/>
</dbReference>
<dbReference type="GO" id="GO:0009308">
    <property type="term" value="P:amine metabolic process"/>
    <property type="evidence" value="ECO:0007669"/>
    <property type="project" value="UniProtKB-ARBA"/>
</dbReference>
<proteinExistence type="inferred from homology"/>
<evidence type="ECO:0000256" key="9">
    <source>
        <dbReference type="ARBA" id="ARBA00023002"/>
    </source>
</evidence>
<evidence type="ECO:0000256" key="6">
    <source>
        <dbReference type="ARBA" id="ARBA00022692"/>
    </source>
</evidence>
<dbReference type="PANTHER" id="PTHR43563:SF23">
    <property type="entry name" value="AMINE OXIDASE"/>
    <property type="match status" value="1"/>
</dbReference>
<evidence type="ECO:0000313" key="15">
    <source>
        <dbReference type="Proteomes" id="UP000821866"/>
    </source>
</evidence>
<comment type="similarity">
    <text evidence="3">Belongs to the flavin monoamine oxidase family.</text>
</comment>
<keyword evidence="6" id="KW-0812">Transmembrane</keyword>
<dbReference type="EC" id="1.4.3.4" evidence="4"/>
<evidence type="ECO:0000256" key="2">
    <source>
        <dbReference type="ARBA" id="ARBA00004362"/>
    </source>
</evidence>
<dbReference type="GO" id="GO:0097621">
    <property type="term" value="F:monoamine oxidase activity"/>
    <property type="evidence" value="ECO:0007669"/>
    <property type="project" value="UniProtKB-EC"/>
</dbReference>
<evidence type="ECO:0000256" key="5">
    <source>
        <dbReference type="ARBA" id="ARBA00022630"/>
    </source>
</evidence>
<dbReference type="InterPro" id="IPR036188">
    <property type="entry name" value="FAD/NAD-bd_sf"/>
</dbReference>
<comment type="caution">
    <text evidence="14">The sequence shown here is derived from an EMBL/GenBank/DDBJ whole genome shotgun (WGS) entry which is preliminary data.</text>
</comment>
<dbReference type="InterPro" id="IPR050703">
    <property type="entry name" value="Flavin_MAO"/>
</dbReference>
<evidence type="ECO:0000256" key="12">
    <source>
        <dbReference type="ARBA" id="ARBA00048448"/>
    </source>
</evidence>
<keyword evidence="9" id="KW-0560">Oxidoreductase</keyword>
<dbReference type="Gene3D" id="3.90.660.10">
    <property type="match status" value="1"/>
</dbReference>
<sequence length="723" mass="81907">MPLFNASNDPEAARIVTPNAYRRNGRAGQQERTEHLFWPDQPFLLTRYTLDQFKYKLIGPRRAAKPGTIPRVQAAPRHGGRSQQLVRRRGKRTRRWAAQRCTLKRPGSAAALERLRLRFSLSLKWGQQVRLAAARHLRKEGLDVVVLEARDRVGGRTYTVQGDHYGYLDIGGAYIGATQRHLLRVLKELGLEKHLYCVYYENWTVFTILGRRYVTTGGDFPSFWNPIVNMDVNNFFRSLDQMGEEIPVDAPWDAPHAEEWDRMSFQDFIDRTCWTSVAKAMAKFFIAINVTSESYEGSLLWMLWYVKQCGGVKRIISIKNGGQERKMKGGMMQVSLKMAESLGDRVKLNSPVVGITQDNSGVVVRTLDGKEYKGSHVIMAMAPPMQMRVHYSPPLPPMRNQLLQRMPMGSVWKCLVYYKEPFWRKIGYSGSMLFTLSEDCPVVYTIDDTKPDGQYPAIIGFLPAGKARSLVNLLPEERKNMIIKAYAAAMKTDEALHPIHYEEYNWAGEQYAGGCYTCMMPPGFLTTFKNLIREPIGRLHFAGTETASQWSGYINGAIQAGERAAKEVLHSLGLIDEERIWEPEPPVDDVIPEIPFTDTFMEKHLPSVNGFLSLVCFLVPAVGATCQFTIKRIVPHTIYWFPAHVGSVKCIALKPSKSEPTAARALSDCADLDLGYGSSADDTGHIDTPTTHNEITKCYYMLPLREFKPMTLRSAFEHRNRCG</sequence>
<keyword evidence="11" id="KW-0472">Membrane</keyword>
<keyword evidence="7" id="KW-0274">FAD</keyword>
<comment type="cofactor">
    <cofactor evidence="1">
        <name>FAD</name>
        <dbReference type="ChEBI" id="CHEBI:57692"/>
    </cofactor>
</comment>
<dbReference type="SUPFAM" id="SSF54373">
    <property type="entry name" value="FAD-linked reductases, C-terminal domain"/>
    <property type="match status" value="1"/>
</dbReference>
<organism evidence="14 15">
    <name type="scientific">Rhipicephalus microplus</name>
    <name type="common">Cattle tick</name>
    <name type="synonym">Boophilus microplus</name>
    <dbReference type="NCBI Taxonomy" id="6941"/>
    <lineage>
        <taxon>Eukaryota</taxon>
        <taxon>Metazoa</taxon>
        <taxon>Ecdysozoa</taxon>
        <taxon>Arthropoda</taxon>
        <taxon>Chelicerata</taxon>
        <taxon>Arachnida</taxon>
        <taxon>Acari</taxon>
        <taxon>Parasitiformes</taxon>
        <taxon>Ixodida</taxon>
        <taxon>Ixodoidea</taxon>
        <taxon>Ixodidae</taxon>
        <taxon>Rhipicephalinae</taxon>
        <taxon>Rhipicephalus</taxon>
        <taxon>Boophilus</taxon>
    </lineage>
</organism>
<keyword evidence="15" id="KW-1185">Reference proteome</keyword>
<evidence type="ECO:0000256" key="4">
    <source>
        <dbReference type="ARBA" id="ARBA00012804"/>
    </source>
</evidence>
<dbReference type="GO" id="GO:0005741">
    <property type="term" value="C:mitochondrial outer membrane"/>
    <property type="evidence" value="ECO:0007669"/>
    <property type="project" value="UniProtKB-SubCell"/>
</dbReference>
<keyword evidence="10" id="KW-0496">Mitochondrion</keyword>
<dbReference type="AlphaFoldDB" id="A0A9J6DNK7"/>
<feature type="domain" description="Amine oxidase" evidence="13">
    <location>
        <begin position="131"/>
        <end position="569"/>
    </location>
</feature>
<evidence type="ECO:0000256" key="8">
    <source>
        <dbReference type="ARBA" id="ARBA00022989"/>
    </source>
</evidence>
<dbReference type="GO" id="GO:0050660">
    <property type="term" value="F:flavin adenine dinucleotide binding"/>
    <property type="evidence" value="ECO:0007669"/>
    <property type="project" value="TreeGrafter"/>
</dbReference>
<dbReference type="Gene3D" id="1.10.405.10">
    <property type="entry name" value="Guanine Nucleotide Dissociation Inhibitor, domain 1"/>
    <property type="match status" value="1"/>
</dbReference>
<evidence type="ECO:0000256" key="7">
    <source>
        <dbReference type="ARBA" id="ARBA00022827"/>
    </source>
</evidence>
<evidence type="ECO:0000256" key="11">
    <source>
        <dbReference type="ARBA" id="ARBA00023136"/>
    </source>
</evidence>
<name>A0A9J6DNK7_RHIMP</name>
<dbReference type="Gene3D" id="6.10.250.130">
    <property type="match status" value="1"/>
</dbReference>
<accession>A0A9J6DNK7</accession>
<dbReference type="PANTHER" id="PTHR43563">
    <property type="entry name" value="AMINE OXIDASE"/>
    <property type="match status" value="1"/>
</dbReference>
<comment type="catalytic activity">
    <reaction evidence="12">
        <text>a secondary aliphatic amine + O2 + H2O = a primary amine + an aldehyde + H2O2</text>
        <dbReference type="Rhea" id="RHEA:26414"/>
        <dbReference type="ChEBI" id="CHEBI:15377"/>
        <dbReference type="ChEBI" id="CHEBI:15379"/>
        <dbReference type="ChEBI" id="CHEBI:16240"/>
        <dbReference type="ChEBI" id="CHEBI:17478"/>
        <dbReference type="ChEBI" id="CHEBI:58855"/>
        <dbReference type="ChEBI" id="CHEBI:65296"/>
        <dbReference type="EC" id="1.4.3.4"/>
    </reaction>
</comment>
<evidence type="ECO:0000256" key="10">
    <source>
        <dbReference type="ARBA" id="ARBA00023128"/>
    </source>
</evidence>
<reference evidence="14" key="2">
    <citation type="submission" date="2021-09" db="EMBL/GenBank/DDBJ databases">
        <authorList>
            <person name="Jia N."/>
            <person name="Wang J."/>
            <person name="Shi W."/>
            <person name="Du L."/>
            <person name="Sun Y."/>
            <person name="Zhan W."/>
            <person name="Jiang J."/>
            <person name="Wang Q."/>
            <person name="Zhang B."/>
            <person name="Ji P."/>
            <person name="Sakyi L.B."/>
            <person name="Cui X."/>
            <person name="Yuan T."/>
            <person name="Jiang B."/>
            <person name="Yang W."/>
            <person name="Lam T.T.-Y."/>
            <person name="Chang Q."/>
            <person name="Ding S."/>
            <person name="Wang X."/>
            <person name="Zhu J."/>
            <person name="Ruan X."/>
            <person name="Zhao L."/>
            <person name="Wei J."/>
            <person name="Que T."/>
            <person name="Du C."/>
            <person name="Cheng J."/>
            <person name="Dai P."/>
            <person name="Han X."/>
            <person name="Huang E."/>
            <person name="Gao Y."/>
            <person name="Liu J."/>
            <person name="Shao H."/>
            <person name="Ye R."/>
            <person name="Li L."/>
            <person name="Wei W."/>
            <person name="Wang X."/>
            <person name="Wang C."/>
            <person name="Huo Q."/>
            <person name="Li W."/>
            <person name="Guo W."/>
            <person name="Chen H."/>
            <person name="Chen S."/>
            <person name="Zhou L."/>
            <person name="Zhou L."/>
            <person name="Ni X."/>
            <person name="Tian J."/>
            <person name="Zhou Y."/>
            <person name="Sheng Y."/>
            <person name="Liu T."/>
            <person name="Pan Y."/>
            <person name="Xia L."/>
            <person name="Li J."/>
            <person name="Zhao F."/>
            <person name="Cao W."/>
        </authorList>
    </citation>
    <scope>NUCLEOTIDE SEQUENCE</scope>
    <source>
        <strain evidence="14">Rmic-2018</strain>
        <tissue evidence="14">Larvae</tissue>
    </source>
</reference>
<dbReference type="Gene3D" id="3.50.50.60">
    <property type="entry name" value="FAD/NAD(P)-binding domain"/>
    <property type="match status" value="1"/>
</dbReference>
<protein>
    <recommendedName>
        <fullName evidence="4">monoamine oxidase</fullName>
        <ecNumber evidence="4">1.4.3.4</ecNumber>
    </recommendedName>
</protein>
<evidence type="ECO:0000256" key="3">
    <source>
        <dbReference type="ARBA" id="ARBA00005995"/>
    </source>
</evidence>
<keyword evidence="5" id="KW-0285">Flavoprotein</keyword>
<dbReference type="Pfam" id="PF01593">
    <property type="entry name" value="Amino_oxidase"/>
    <property type="match status" value="1"/>
</dbReference>